<feature type="domain" description="HTH tetR-type" evidence="3">
    <location>
        <begin position="6"/>
        <end position="66"/>
    </location>
</feature>
<dbReference type="Gene3D" id="1.10.357.10">
    <property type="entry name" value="Tetracycline Repressor, domain 2"/>
    <property type="match status" value="1"/>
</dbReference>
<dbReference type="PANTHER" id="PTHR30055:SF226">
    <property type="entry name" value="HTH-TYPE TRANSCRIPTIONAL REGULATOR PKSA"/>
    <property type="match status" value="1"/>
</dbReference>
<dbReference type="InterPro" id="IPR050109">
    <property type="entry name" value="HTH-type_TetR-like_transc_reg"/>
</dbReference>
<evidence type="ECO:0000256" key="2">
    <source>
        <dbReference type="PROSITE-ProRule" id="PRU00335"/>
    </source>
</evidence>
<sequence length="246" mass="25884">MSDADTSPRARILRATSELLATGGRAAVSTRAVSAAADVQPQTIYRQFGDMSGLLAEAAREGFRRYLASKSSRVRRPDPVDDLRDGWDLHIEFGLRNPALYLLMYGEPDADQQIAEVGEAAAILHGLVEAVARAGRLRIDVETAAAMIHSAGVGVVITLLSAKADRPSGLSERVREAVLRAITVEEATGPDASSTPAEAAAVHAAALRALVGAATDLTPGETLILTELLTRISAGDESPSGVRKPR</sequence>
<dbReference type="InterPro" id="IPR036271">
    <property type="entry name" value="Tet_transcr_reg_TetR-rel_C_sf"/>
</dbReference>
<dbReference type="InterPro" id="IPR009057">
    <property type="entry name" value="Homeodomain-like_sf"/>
</dbReference>
<proteinExistence type="predicted"/>
<dbReference type="PROSITE" id="PS50977">
    <property type="entry name" value="HTH_TETR_2"/>
    <property type="match status" value="1"/>
</dbReference>
<keyword evidence="1 2" id="KW-0238">DNA-binding</keyword>
<feature type="DNA-binding region" description="H-T-H motif" evidence="2">
    <location>
        <begin position="29"/>
        <end position="48"/>
    </location>
</feature>
<dbReference type="EMBL" id="JAGIOO010000001">
    <property type="protein sequence ID" value="MBP2472282.1"/>
    <property type="molecule type" value="Genomic_DNA"/>
</dbReference>
<evidence type="ECO:0000313" key="5">
    <source>
        <dbReference type="Proteomes" id="UP001519363"/>
    </source>
</evidence>
<dbReference type="InterPro" id="IPR001647">
    <property type="entry name" value="HTH_TetR"/>
</dbReference>
<dbReference type="SUPFAM" id="SSF46689">
    <property type="entry name" value="Homeodomain-like"/>
    <property type="match status" value="1"/>
</dbReference>
<comment type="caution">
    <text evidence="4">The sequence shown here is derived from an EMBL/GenBank/DDBJ whole genome shotgun (WGS) entry which is preliminary data.</text>
</comment>
<evidence type="ECO:0000259" key="3">
    <source>
        <dbReference type="PROSITE" id="PS50977"/>
    </source>
</evidence>
<dbReference type="PANTHER" id="PTHR30055">
    <property type="entry name" value="HTH-TYPE TRANSCRIPTIONAL REGULATOR RUTR"/>
    <property type="match status" value="1"/>
</dbReference>
<evidence type="ECO:0000256" key="1">
    <source>
        <dbReference type="ARBA" id="ARBA00023125"/>
    </source>
</evidence>
<protein>
    <submittedName>
        <fullName evidence="4">AcrR family transcriptional regulator</fullName>
    </submittedName>
</protein>
<accession>A0ABS5A6Q8</accession>
<name>A0ABS5A6Q8_9PSEU</name>
<dbReference type="Proteomes" id="UP001519363">
    <property type="component" value="Unassembled WGS sequence"/>
</dbReference>
<organism evidence="4 5">
    <name type="scientific">Crossiella equi</name>
    <dbReference type="NCBI Taxonomy" id="130796"/>
    <lineage>
        <taxon>Bacteria</taxon>
        <taxon>Bacillati</taxon>
        <taxon>Actinomycetota</taxon>
        <taxon>Actinomycetes</taxon>
        <taxon>Pseudonocardiales</taxon>
        <taxon>Pseudonocardiaceae</taxon>
        <taxon>Crossiella</taxon>
    </lineage>
</organism>
<reference evidence="4 5" key="1">
    <citation type="submission" date="2021-03" db="EMBL/GenBank/DDBJ databases">
        <title>Sequencing the genomes of 1000 actinobacteria strains.</title>
        <authorList>
            <person name="Klenk H.-P."/>
        </authorList>
    </citation>
    <scope>NUCLEOTIDE SEQUENCE [LARGE SCALE GENOMIC DNA]</scope>
    <source>
        <strain evidence="4 5">DSM 44580</strain>
    </source>
</reference>
<dbReference type="Pfam" id="PF00440">
    <property type="entry name" value="TetR_N"/>
    <property type="match status" value="1"/>
</dbReference>
<keyword evidence="5" id="KW-1185">Reference proteome</keyword>
<evidence type="ECO:0000313" key="4">
    <source>
        <dbReference type="EMBL" id="MBP2472282.1"/>
    </source>
</evidence>
<dbReference type="SUPFAM" id="SSF48498">
    <property type="entry name" value="Tetracyclin repressor-like, C-terminal domain"/>
    <property type="match status" value="1"/>
</dbReference>
<dbReference type="RefSeq" id="WP_249044315.1">
    <property type="nucleotide sequence ID" value="NZ_JAGIOO010000001.1"/>
</dbReference>
<gene>
    <name evidence="4" type="ORF">JOF53_001154</name>
</gene>